<comment type="caution">
    <text evidence="1">The sequence shown here is derived from an EMBL/GenBank/DDBJ whole genome shotgun (WGS) entry which is preliminary data.</text>
</comment>
<sequence>MFDDWKVTVVRIRAGDGGIDQYDEPVPGEDERVALPDALFAPTPTDLPIEAGTDATVTSPTLYWPDQWPDIKSGDRLEVDGAEWRVDGRPARWPLGLSVSLIGAHRKETS</sequence>
<reference evidence="1 2" key="1">
    <citation type="submission" date="2018-11" db="EMBL/GenBank/DDBJ databases">
        <title>YIM 102482-1 draft genome.</title>
        <authorList>
            <person name="Li G."/>
            <person name="Jiang Y."/>
        </authorList>
    </citation>
    <scope>NUCLEOTIDE SEQUENCE [LARGE SCALE GENOMIC DNA]</scope>
    <source>
        <strain evidence="1 2">YIM 102482-1</strain>
    </source>
</reference>
<dbReference type="AlphaFoldDB" id="A0A3P3VTX6"/>
<proteinExistence type="predicted"/>
<keyword evidence="2" id="KW-1185">Reference proteome</keyword>
<dbReference type="RefSeq" id="WP_124973427.1">
    <property type="nucleotide sequence ID" value="NZ_RQVS01000014.1"/>
</dbReference>
<accession>A0A3P3VTX6</accession>
<gene>
    <name evidence="1" type="ORF">EG850_10975</name>
</gene>
<dbReference type="Proteomes" id="UP000274391">
    <property type="component" value="Unassembled WGS sequence"/>
</dbReference>
<protein>
    <recommendedName>
        <fullName evidence="3">Phage protein</fullName>
    </recommendedName>
</protein>
<dbReference type="EMBL" id="RQVS01000014">
    <property type="protein sequence ID" value="RRJ85904.1"/>
    <property type="molecule type" value="Genomic_DNA"/>
</dbReference>
<organism evidence="1 2">
    <name type="scientific">Gulosibacter macacae</name>
    <dbReference type="NCBI Taxonomy" id="2488791"/>
    <lineage>
        <taxon>Bacteria</taxon>
        <taxon>Bacillati</taxon>
        <taxon>Actinomycetota</taxon>
        <taxon>Actinomycetes</taxon>
        <taxon>Micrococcales</taxon>
        <taxon>Microbacteriaceae</taxon>
        <taxon>Gulosibacter</taxon>
    </lineage>
</organism>
<name>A0A3P3VTX6_9MICO</name>
<evidence type="ECO:0000313" key="2">
    <source>
        <dbReference type="Proteomes" id="UP000274391"/>
    </source>
</evidence>
<evidence type="ECO:0008006" key="3">
    <source>
        <dbReference type="Google" id="ProtNLM"/>
    </source>
</evidence>
<dbReference type="OrthoDB" id="3268237at2"/>
<evidence type="ECO:0000313" key="1">
    <source>
        <dbReference type="EMBL" id="RRJ85904.1"/>
    </source>
</evidence>